<proteinExistence type="predicted"/>
<protein>
    <recommendedName>
        <fullName evidence="4">DUF4034 domain-containing protein</fullName>
    </recommendedName>
</protein>
<reference evidence="2 3" key="1">
    <citation type="submission" date="2022-05" db="EMBL/GenBank/DDBJ databases">
        <title>Genome Resource of Streptomyces lavenduligriseus GA1-1, a Strain with Broad-Spectrum Antifungal Activity against Phytopathogenic Fungi.</title>
        <authorList>
            <person name="Qi D."/>
        </authorList>
    </citation>
    <scope>NUCLEOTIDE SEQUENCE [LARGE SCALE GENOMIC DNA]</scope>
    <source>
        <strain evidence="2 3">GA1-1</strain>
    </source>
</reference>
<evidence type="ECO:0008006" key="4">
    <source>
        <dbReference type="Google" id="ProtNLM"/>
    </source>
</evidence>
<keyword evidence="1" id="KW-1133">Transmembrane helix</keyword>
<dbReference type="Proteomes" id="UP001202052">
    <property type="component" value="Unassembled WGS sequence"/>
</dbReference>
<evidence type="ECO:0000256" key="1">
    <source>
        <dbReference type="SAM" id="Phobius"/>
    </source>
</evidence>
<gene>
    <name evidence="2" type="ORF">M4438_21740</name>
</gene>
<feature type="transmembrane region" description="Helical" evidence="1">
    <location>
        <begin position="6"/>
        <end position="27"/>
    </location>
</feature>
<dbReference type="RefSeq" id="WP_249491278.1">
    <property type="nucleotide sequence ID" value="NZ_JAMCCK010000033.1"/>
</dbReference>
<organism evidence="2 3">
    <name type="scientific">Streptomyces lavenduligriseus</name>
    <dbReference type="NCBI Taxonomy" id="67315"/>
    <lineage>
        <taxon>Bacteria</taxon>
        <taxon>Bacillati</taxon>
        <taxon>Actinomycetota</taxon>
        <taxon>Actinomycetes</taxon>
        <taxon>Kitasatosporales</taxon>
        <taxon>Streptomycetaceae</taxon>
        <taxon>Streptomyces</taxon>
    </lineage>
</organism>
<keyword evidence="1" id="KW-0472">Membrane</keyword>
<keyword evidence="3" id="KW-1185">Reference proteome</keyword>
<dbReference type="EMBL" id="JAMCCK010000033">
    <property type="protein sequence ID" value="MCL3996099.1"/>
    <property type="molecule type" value="Genomic_DNA"/>
</dbReference>
<evidence type="ECO:0000313" key="2">
    <source>
        <dbReference type="EMBL" id="MCL3996099.1"/>
    </source>
</evidence>
<name>A0ABT0NXC1_9ACTN</name>
<accession>A0ABT0NXC1</accession>
<evidence type="ECO:0000313" key="3">
    <source>
        <dbReference type="Proteomes" id="UP001202052"/>
    </source>
</evidence>
<keyword evidence="1" id="KW-0812">Transmembrane</keyword>
<sequence>MTVLFWILGILAVPTAIFLLWLLWVFLKELFSPSPDDGDTDADAEAAQAAKAAAKLGLLPAERQNTELAAPLPEQWTAALAAVRGGDWQPAADLLAAVGRDWDRRSALAYLLADRAAEEDGWLLAWEAARPDDPDAAVVRARSTVILAWKIRGAKAAKYTTREQAEGFHRTLTSARAEVARAAALNPDDPTPFVAEIWVALGLGYPNARMDELWTEITSRAPHHYEAHFSALQYWCAKWRGSERLAREFAERAAAGAPLGSLLTVLPLIAHFEHDESDDTEADNTPEMRARVEAALADAAAADPSHPRLPELRHLLAYYLHLQGRNEAALEQFRLVDGHVNALPWRHDSDMAGYYCRVRNTTVALAEEAATAGV</sequence>
<comment type="caution">
    <text evidence="2">The sequence shown here is derived from an EMBL/GenBank/DDBJ whole genome shotgun (WGS) entry which is preliminary data.</text>
</comment>